<proteinExistence type="inferred from homology"/>
<dbReference type="InterPro" id="IPR047323">
    <property type="entry name" value="Rad51D_C"/>
</dbReference>
<comment type="subcellular location">
    <subcellularLocation>
        <location evidence="1">Nucleus</location>
    </subcellularLocation>
</comment>
<name>A0ABD1HPP1_SALDI</name>
<comment type="caution">
    <text evidence="12">The sequence shown here is derived from an EMBL/GenBank/DDBJ whole genome shotgun (WGS) entry which is preliminary data.</text>
</comment>
<evidence type="ECO:0000256" key="8">
    <source>
        <dbReference type="ARBA" id="ARBA00023204"/>
    </source>
</evidence>
<keyword evidence="6" id="KW-0238">DNA-binding</keyword>
<dbReference type="Gene3D" id="3.40.50.300">
    <property type="entry name" value="P-loop containing nucleotide triphosphate hydrolases"/>
    <property type="match status" value="1"/>
</dbReference>
<dbReference type="EMBL" id="JBEAFC010000004">
    <property type="protein sequence ID" value="KAL1558072.1"/>
    <property type="molecule type" value="Genomic_DNA"/>
</dbReference>
<accession>A0ABD1HPP1</accession>
<dbReference type="AlphaFoldDB" id="A0ABD1HPP1"/>
<dbReference type="PROSITE" id="PS50162">
    <property type="entry name" value="RECA_2"/>
    <property type="match status" value="1"/>
</dbReference>
<evidence type="ECO:0000256" key="6">
    <source>
        <dbReference type="ARBA" id="ARBA00023125"/>
    </source>
</evidence>
<sequence>MAPLEDLERDYPIIDSNFRMFCASHGIFTDTDFLLHDLSALEAFARQDYAPDKLEQGIKQMISIIESGQRPWLNGVELLEDSQLNKCTLSTGCEGIDILLQGGLREGHVTELVGPSCSGKTQICLKSASHVARNSLGKVVYFDTGNSFSPKRVAQFLSLLSDPSATQTNKAVERDMSSIVCHSVFDIFTLLDMLRQLMNNLRSQISFQVRMLIIDSLSSLIAPVLGGGGAHGHALMATAGFLLKEIAHESNLCVVVTNHMVAGEAGMLKPALGESWKSIPHVRLLLSGKYSATGTRITILKHPYLVCPSQKKLLMSILQYWHPLRMKASGKSADFVVL</sequence>
<dbReference type="CDD" id="cd19489">
    <property type="entry name" value="Rad51D"/>
    <property type="match status" value="1"/>
</dbReference>
<dbReference type="Pfam" id="PF08423">
    <property type="entry name" value="Rad51"/>
    <property type="match status" value="1"/>
</dbReference>
<evidence type="ECO:0000313" key="12">
    <source>
        <dbReference type="EMBL" id="KAL1558072.1"/>
    </source>
</evidence>
<evidence type="ECO:0000256" key="1">
    <source>
        <dbReference type="ARBA" id="ARBA00004123"/>
    </source>
</evidence>
<dbReference type="GO" id="GO:0006310">
    <property type="term" value="P:DNA recombination"/>
    <property type="evidence" value="ECO:0007669"/>
    <property type="project" value="UniProtKB-KW"/>
</dbReference>
<evidence type="ECO:0000256" key="4">
    <source>
        <dbReference type="ARBA" id="ARBA00022763"/>
    </source>
</evidence>
<keyword evidence="5" id="KW-0067">ATP-binding</keyword>
<dbReference type="InterPro" id="IPR020588">
    <property type="entry name" value="RecA_ATP-bd"/>
</dbReference>
<keyword evidence="9" id="KW-0539">Nucleus</keyword>
<keyword evidence="7" id="KW-0233">DNA recombination</keyword>
<keyword evidence="4" id="KW-0227">DNA damage</keyword>
<dbReference type="PANTHER" id="PTHR46457:SF1">
    <property type="entry name" value="DNA REPAIR PROTEIN RAD51 HOMOLOG 4"/>
    <property type="match status" value="1"/>
</dbReference>
<dbReference type="FunFam" id="3.40.50.300:FF:001665">
    <property type="entry name" value="DNA repair protein RAD51 4"/>
    <property type="match status" value="1"/>
</dbReference>
<evidence type="ECO:0000313" key="13">
    <source>
        <dbReference type="Proteomes" id="UP001567538"/>
    </source>
</evidence>
<dbReference type="InterPro" id="IPR013632">
    <property type="entry name" value="Rad51_C"/>
</dbReference>
<keyword evidence="13" id="KW-1185">Reference proteome</keyword>
<evidence type="ECO:0000256" key="9">
    <source>
        <dbReference type="ARBA" id="ARBA00023242"/>
    </source>
</evidence>
<dbReference type="SUPFAM" id="SSF52540">
    <property type="entry name" value="P-loop containing nucleoside triphosphate hydrolases"/>
    <property type="match status" value="1"/>
</dbReference>
<keyword evidence="3" id="KW-0547">Nucleotide-binding</keyword>
<dbReference type="InterPro" id="IPR051988">
    <property type="entry name" value="HRR_RAD51_Paralog"/>
</dbReference>
<comment type="similarity">
    <text evidence="2">Belongs to the RecA family. RAD51 subfamily.</text>
</comment>
<keyword evidence="8" id="KW-0234">DNA repair</keyword>
<feature type="domain" description="RecA family profile 1" evidence="11">
    <location>
        <begin position="85"/>
        <end position="260"/>
    </location>
</feature>
<protein>
    <submittedName>
        <fullName evidence="12">DNA repair protein RAD51 4-like isoform X1</fullName>
    </submittedName>
</protein>
<reference evidence="12 13" key="1">
    <citation type="submission" date="2024-06" db="EMBL/GenBank/DDBJ databases">
        <title>A chromosome level genome sequence of Diviner's sage (Salvia divinorum).</title>
        <authorList>
            <person name="Ford S.A."/>
            <person name="Ro D.-K."/>
            <person name="Ness R.W."/>
            <person name="Phillips M.A."/>
        </authorList>
    </citation>
    <scope>NUCLEOTIDE SEQUENCE [LARGE SCALE GENOMIC DNA]</scope>
    <source>
        <strain evidence="12">SAF-2024a</strain>
        <tissue evidence="12">Leaf</tissue>
    </source>
</reference>
<evidence type="ECO:0000256" key="2">
    <source>
        <dbReference type="ARBA" id="ARBA00007095"/>
    </source>
</evidence>
<dbReference type="GO" id="GO:0003677">
    <property type="term" value="F:DNA binding"/>
    <property type="evidence" value="ECO:0007669"/>
    <property type="project" value="UniProtKB-KW"/>
</dbReference>
<organism evidence="12 13">
    <name type="scientific">Salvia divinorum</name>
    <name type="common">Maria pastora</name>
    <name type="synonym">Diviner's sage</name>
    <dbReference type="NCBI Taxonomy" id="28513"/>
    <lineage>
        <taxon>Eukaryota</taxon>
        <taxon>Viridiplantae</taxon>
        <taxon>Streptophyta</taxon>
        <taxon>Embryophyta</taxon>
        <taxon>Tracheophyta</taxon>
        <taxon>Spermatophyta</taxon>
        <taxon>Magnoliopsida</taxon>
        <taxon>eudicotyledons</taxon>
        <taxon>Gunneridae</taxon>
        <taxon>Pentapetalae</taxon>
        <taxon>asterids</taxon>
        <taxon>lamiids</taxon>
        <taxon>Lamiales</taxon>
        <taxon>Lamiaceae</taxon>
        <taxon>Nepetoideae</taxon>
        <taxon>Mentheae</taxon>
        <taxon>Salviinae</taxon>
        <taxon>Salvia</taxon>
        <taxon>Salvia subgen. Calosphace</taxon>
    </lineage>
</organism>
<evidence type="ECO:0000256" key="7">
    <source>
        <dbReference type="ARBA" id="ARBA00023172"/>
    </source>
</evidence>
<gene>
    <name evidence="12" type="ORF">AAHA92_08583</name>
</gene>
<dbReference type="GO" id="GO:0005634">
    <property type="term" value="C:nucleus"/>
    <property type="evidence" value="ECO:0007669"/>
    <property type="project" value="UniProtKB-SubCell"/>
</dbReference>
<evidence type="ECO:0000259" key="11">
    <source>
        <dbReference type="PROSITE" id="PS50162"/>
    </source>
</evidence>
<dbReference type="PANTHER" id="PTHR46457">
    <property type="entry name" value="DNA REPAIR PROTEIN RAD51 HOMOLOG 4"/>
    <property type="match status" value="1"/>
</dbReference>
<dbReference type="InterPro" id="IPR027417">
    <property type="entry name" value="P-loop_NTPase"/>
</dbReference>
<evidence type="ECO:0000256" key="3">
    <source>
        <dbReference type="ARBA" id="ARBA00022741"/>
    </source>
</evidence>
<evidence type="ECO:0000256" key="5">
    <source>
        <dbReference type="ARBA" id="ARBA00022840"/>
    </source>
</evidence>
<comment type="function">
    <text evidence="10">Involved in the homologous recombination repair (HRR) pathway of double-stranded DNA breaks arising during DNA replication or induced by DNA-damaging agents.</text>
</comment>
<dbReference type="GO" id="GO:0006281">
    <property type="term" value="P:DNA repair"/>
    <property type="evidence" value="ECO:0007669"/>
    <property type="project" value="UniProtKB-KW"/>
</dbReference>
<evidence type="ECO:0000256" key="10">
    <source>
        <dbReference type="ARBA" id="ARBA00056000"/>
    </source>
</evidence>
<dbReference type="Proteomes" id="UP001567538">
    <property type="component" value="Unassembled WGS sequence"/>
</dbReference>
<dbReference type="GO" id="GO:0005524">
    <property type="term" value="F:ATP binding"/>
    <property type="evidence" value="ECO:0007669"/>
    <property type="project" value="UniProtKB-KW"/>
</dbReference>